<evidence type="ECO:0000259" key="7">
    <source>
        <dbReference type="Pfam" id="PF23259"/>
    </source>
</evidence>
<proteinExistence type="predicted"/>
<dbReference type="GO" id="GO:0006885">
    <property type="term" value="P:regulation of pH"/>
    <property type="evidence" value="ECO:0007669"/>
    <property type="project" value="TreeGrafter"/>
</dbReference>
<sequence length="252" mass="28713">MSRLKLYVMQLTELTDCSSSILMVQRSRKNGFPFLYRIKRGAMHEQIATAFQANGEVGQVTVHHLTSISLMATMHEDICHVAGKKGVAMIILPFHKRWGREDEEVTEDSGQEGMNKNLRPVMSLGKECIIFIGGPYDRKVLELGSRMAEHPAIRLLLVRFTSYKEARGEGPKQNSPTSTTNWEKEKELDEEAINEFKAKWQESVEYIEKNATNITEEVLSIGKAKDYDLVIVGKQQQIESTKLTNIDFRPEH</sequence>
<dbReference type="Pfam" id="PF23259">
    <property type="entry name" value="CHX17_C"/>
    <property type="match status" value="1"/>
</dbReference>
<accession>A0A445FHW1</accession>
<organism evidence="8 9">
    <name type="scientific">Glycine soja</name>
    <name type="common">Wild soybean</name>
    <dbReference type="NCBI Taxonomy" id="3848"/>
    <lineage>
        <taxon>Eukaryota</taxon>
        <taxon>Viridiplantae</taxon>
        <taxon>Streptophyta</taxon>
        <taxon>Embryophyta</taxon>
        <taxon>Tracheophyta</taxon>
        <taxon>Spermatophyta</taxon>
        <taxon>Magnoliopsida</taxon>
        <taxon>eudicotyledons</taxon>
        <taxon>Gunneridae</taxon>
        <taxon>Pentapetalae</taxon>
        <taxon>rosids</taxon>
        <taxon>fabids</taxon>
        <taxon>Fabales</taxon>
        <taxon>Fabaceae</taxon>
        <taxon>Papilionoideae</taxon>
        <taxon>50 kb inversion clade</taxon>
        <taxon>NPAAA clade</taxon>
        <taxon>indigoferoid/millettioid clade</taxon>
        <taxon>Phaseoleae</taxon>
        <taxon>Glycine</taxon>
        <taxon>Glycine subgen. Soja</taxon>
    </lineage>
</organism>
<dbReference type="GO" id="GO:0098662">
    <property type="term" value="P:inorganic cation transmembrane transport"/>
    <property type="evidence" value="ECO:0007669"/>
    <property type="project" value="TreeGrafter"/>
</dbReference>
<dbReference type="InterPro" id="IPR057291">
    <property type="entry name" value="CHX17_2nd"/>
</dbReference>
<keyword evidence="2" id="KW-0633">Potassium transport</keyword>
<keyword evidence="9" id="KW-1185">Reference proteome</keyword>
<dbReference type="PANTHER" id="PTHR32468:SF170">
    <property type="entry name" value="CATION_H+ EXCHANGER 3"/>
    <property type="match status" value="1"/>
</dbReference>
<evidence type="ECO:0000256" key="2">
    <source>
        <dbReference type="ARBA" id="ARBA00022538"/>
    </source>
</evidence>
<feature type="compositionally biased region" description="Polar residues" evidence="5">
    <location>
        <begin position="172"/>
        <end position="181"/>
    </location>
</feature>
<dbReference type="InterPro" id="IPR057290">
    <property type="entry name" value="CHX17_C"/>
</dbReference>
<gene>
    <name evidence="8" type="ORF">D0Y65_051760</name>
</gene>
<feature type="domain" description="Cation/H(+) antiporter C-terminal" evidence="7">
    <location>
        <begin position="129"/>
        <end position="236"/>
    </location>
</feature>
<dbReference type="GO" id="GO:0006813">
    <property type="term" value="P:potassium ion transport"/>
    <property type="evidence" value="ECO:0007669"/>
    <property type="project" value="UniProtKB-KW"/>
</dbReference>
<evidence type="ECO:0000256" key="3">
    <source>
        <dbReference type="ARBA" id="ARBA00022958"/>
    </source>
</evidence>
<evidence type="ECO:0000259" key="6">
    <source>
        <dbReference type="Pfam" id="PF23256"/>
    </source>
</evidence>
<evidence type="ECO:0000313" key="9">
    <source>
        <dbReference type="Proteomes" id="UP000289340"/>
    </source>
</evidence>
<feature type="domain" description="Cation/H(+) antiporter central" evidence="6">
    <location>
        <begin position="3"/>
        <end position="101"/>
    </location>
</feature>
<dbReference type="Proteomes" id="UP000289340">
    <property type="component" value="Chromosome 19"/>
</dbReference>
<protein>
    <submittedName>
        <fullName evidence="8">Cation/H(+) antiporter 20</fullName>
    </submittedName>
</protein>
<dbReference type="PANTHER" id="PTHR32468">
    <property type="entry name" value="CATION/H + ANTIPORTER"/>
    <property type="match status" value="1"/>
</dbReference>
<dbReference type="InterPro" id="IPR050794">
    <property type="entry name" value="CPA2_transporter"/>
</dbReference>
<evidence type="ECO:0000256" key="5">
    <source>
        <dbReference type="SAM" id="MobiDB-lite"/>
    </source>
</evidence>
<feature type="region of interest" description="Disordered" evidence="5">
    <location>
        <begin position="167"/>
        <end position="186"/>
    </location>
</feature>
<dbReference type="GO" id="GO:0012505">
    <property type="term" value="C:endomembrane system"/>
    <property type="evidence" value="ECO:0007669"/>
    <property type="project" value="TreeGrafter"/>
</dbReference>
<name>A0A445FHW1_GLYSO</name>
<keyword evidence="3" id="KW-0630">Potassium</keyword>
<dbReference type="AlphaFoldDB" id="A0A445FHW1"/>
<comment type="caution">
    <text evidence="8">The sequence shown here is derived from an EMBL/GenBank/DDBJ whole genome shotgun (WGS) entry which is preliminary data.</text>
</comment>
<reference evidence="8 9" key="1">
    <citation type="submission" date="2018-09" db="EMBL/GenBank/DDBJ databases">
        <title>A high-quality reference genome of wild soybean provides a powerful tool to mine soybean genomes.</title>
        <authorList>
            <person name="Xie M."/>
            <person name="Chung C.Y.L."/>
            <person name="Li M.-W."/>
            <person name="Wong F.-L."/>
            <person name="Chan T.-F."/>
            <person name="Lam H.-M."/>
        </authorList>
    </citation>
    <scope>NUCLEOTIDE SEQUENCE [LARGE SCALE GENOMIC DNA]</scope>
    <source>
        <strain evidence="9">cv. W05</strain>
        <tissue evidence="8">Hypocotyl of etiolated seedlings</tissue>
    </source>
</reference>
<evidence type="ECO:0000256" key="4">
    <source>
        <dbReference type="ARBA" id="ARBA00023065"/>
    </source>
</evidence>
<dbReference type="Pfam" id="PF23256">
    <property type="entry name" value="CHX17_2nd"/>
    <property type="match status" value="1"/>
</dbReference>
<evidence type="ECO:0000313" key="8">
    <source>
        <dbReference type="EMBL" id="RZB48391.1"/>
    </source>
</evidence>
<keyword evidence="1" id="KW-0813">Transport</keyword>
<dbReference type="EMBL" id="QZWG01000019">
    <property type="protein sequence ID" value="RZB48391.1"/>
    <property type="molecule type" value="Genomic_DNA"/>
</dbReference>
<keyword evidence="4" id="KW-0406">Ion transport</keyword>
<evidence type="ECO:0000256" key="1">
    <source>
        <dbReference type="ARBA" id="ARBA00022448"/>
    </source>
</evidence>